<proteinExistence type="predicted"/>
<evidence type="ECO:0000313" key="1">
    <source>
        <dbReference type="EMBL" id="ACD54766.1"/>
    </source>
</evidence>
<dbReference type="EMBL" id="EU643485">
    <property type="protein sequence ID" value="ACD54766.1"/>
    <property type="molecule type" value="Genomic_DNA"/>
</dbReference>
<organism evidence="1">
    <name type="scientific">Adineta vaga</name>
    <name type="common">Rotifer</name>
    <name type="synonym">Callidina vaga</name>
    <dbReference type="NCBI Taxonomy" id="104782"/>
    <lineage>
        <taxon>Eukaryota</taxon>
        <taxon>Metazoa</taxon>
        <taxon>Spiralia</taxon>
        <taxon>Gnathifera</taxon>
        <taxon>Rotifera</taxon>
        <taxon>Eurotatoria</taxon>
        <taxon>Bdelloidea</taxon>
        <taxon>Adinetida</taxon>
        <taxon>Adinetidae</taxon>
        <taxon>Adineta</taxon>
    </lineage>
</organism>
<protein>
    <submittedName>
        <fullName evidence="1">Uncharacterized protein</fullName>
    </submittedName>
</protein>
<reference evidence="1" key="1">
    <citation type="journal article" date="2008" name="Science">
        <title>Massive horizontal gene transfer in bdelloid rotifers.</title>
        <authorList>
            <person name="Gladyshev E.A."/>
            <person name="Meselson M.S."/>
            <person name="Arkhipova I.R."/>
        </authorList>
    </citation>
    <scope>NUCLEOTIDE SEQUENCE</scope>
</reference>
<dbReference type="AlphaFoldDB" id="B3G4L8"/>
<sequence>MSIENPVLPDDVLELEDNYFFEFVKLFAGEKLASVVKFQDISNAQCLLACDDPFEILTLNSDDLFDLQKQTCIKLKSNEFVILPGLTCKMKILKGTLSKKPNIASNINGTGSASLNNSIDNAVNHLTQVSVQESNNLSSSTLSNYGSEDKLKQHLIDLIDDWCKKSEKNKNHSAFYIKQDVDYQSVIDLISNKVVIKCQCVVKSVLGLKKVINILKVIPRIFLLFIEKIDALMNNIE</sequence>
<accession>B3G4L8</accession>
<name>B3G4L8_ADIVA</name>